<dbReference type="AlphaFoldDB" id="A0A426YN77"/>
<dbReference type="InterPro" id="IPR021109">
    <property type="entry name" value="Peptidase_aspartic_dom_sf"/>
</dbReference>
<name>A0A426YN77_ENSVE</name>
<gene>
    <name evidence="1" type="ORF">B296_00045812</name>
</gene>
<dbReference type="PANTHER" id="PTHR33240">
    <property type="entry name" value="OS08G0508500 PROTEIN"/>
    <property type="match status" value="1"/>
</dbReference>
<comment type="caution">
    <text evidence="1">The sequence shown here is derived from an EMBL/GenBank/DDBJ whole genome shotgun (WGS) entry which is preliminary data.</text>
</comment>
<dbReference type="Proteomes" id="UP000287651">
    <property type="component" value="Unassembled WGS sequence"/>
</dbReference>
<dbReference type="PANTHER" id="PTHR33240:SF8">
    <property type="entry name" value="OS03G0439900 PROTEIN"/>
    <property type="match status" value="1"/>
</dbReference>
<proteinExistence type="predicted"/>
<evidence type="ECO:0000313" key="2">
    <source>
        <dbReference type="Proteomes" id="UP000287651"/>
    </source>
</evidence>
<dbReference type="Gene3D" id="2.40.70.10">
    <property type="entry name" value="Acid Proteases"/>
    <property type="match status" value="1"/>
</dbReference>
<sequence>MRTRAEEWDCGCYYRFHYDYGHDTEECYDLKNQIEDLICRGHLDRYIRKPREPSLRPKGPVERQVYVIIGGPTVGGDNSSARKAYAHAEVQRKPQARDGPGITFKSENLIPMTSTLTGFTVDTITSVGVATLPITFDDEPRTKTFMIPFMVVELSSAYNVIIGHPTLNKLRAIVSTYHRNMKFQTSVGQGESGATHRSQGDAT</sequence>
<reference evidence="1 2" key="1">
    <citation type="journal article" date="2014" name="Agronomy (Basel)">
        <title>A Draft Genome Sequence for Ensete ventricosum, the Drought-Tolerant Tree Against Hunger.</title>
        <authorList>
            <person name="Harrison J."/>
            <person name="Moore K.A."/>
            <person name="Paszkiewicz K."/>
            <person name="Jones T."/>
            <person name="Grant M."/>
            <person name="Ambacheew D."/>
            <person name="Muzemil S."/>
            <person name="Studholme D.J."/>
        </authorList>
    </citation>
    <scope>NUCLEOTIDE SEQUENCE [LARGE SCALE GENOMIC DNA]</scope>
</reference>
<dbReference type="EMBL" id="AMZH03011268">
    <property type="protein sequence ID" value="RRT53175.1"/>
    <property type="molecule type" value="Genomic_DNA"/>
</dbReference>
<evidence type="ECO:0000313" key="1">
    <source>
        <dbReference type="EMBL" id="RRT53175.1"/>
    </source>
</evidence>
<protein>
    <submittedName>
        <fullName evidence="1">Uncharacterized protein</fullName>
    </submittedName>
</protein>
<organism evidence="1 2">
    <name type="scientific">Ensete ventricosum</name>
    <name type="common">Abyssinian banana</name>
    <name type="synonym">Musa ensete</name>
    <dbReference type="NCBI Taxonomy" id="4639"/>
    <lineage>
        <taxon>Eukaryota</taxon>
        <taxon>Viridiplantae</taxon>
        <taxon>Streptophyta</taxon>
        <taxon>Embryophyta</taxon>
        <taxon>Tracheophyta</taxon>
        <taxon>Spermatophyta</taxon>
        <taxon>Magnoliopsida</taxon>
        <taxon>Liliopsida</taxon>
        <taxon>Zingiberales</taxon>
        <taxon>Musaceae</taxon>
        <taxon>Ensete</taxon>
    </lineage>
</organism>
<accession>A0A426YN77</accession>